<protein>
    <submittedName>
        <fullName evidence="1">Uncharacterized protein</fullName>
    </submittedName>
</protein>
<dbReference type="EMBL" id="CP044458">
    <property type="protein sequence ID" value="QIC72133.1"/>
    <property type="molecule type" value="Genomic_DNA"/>
</dbReference>
<organism evidence="1 2">
    <name type="scientific">Acinetobacter indicus</name>
    <dbReference type="NCBI Taxonomy" id="756892"/>
    <lineage>
        <taxon>Bacteria</taxon>
        <taxon>Pseudomonadati</taxon>
        <taxon>Pseudomonadota</taxon>
        <taxon>Gammaproteobacteria</taxon>
        <taxon>Moraxellales</taxon>
        <taxon>Moraxellaceae</taxon>
        <taxon>Acinetobacter</taxon>
    </lineage>
</organism>
<dbReference type="AlphaFoldDB" id="A0A6C0Y7S7"/>
<evidence type="ECO:0000313" key="1">
    <source>
        <dbReference type="EMBL" id="QIC72133.1"/>
    </source>
</evidence>
<dbReference type="Proteomes" id="UP000503440">
    <property type="component" value="Plasmid pB18-3"/>
</dbReference>
<geneLocation type="plasmid" evidence="2">
    <name>pb18-3</name>
</geneLocation>
<reference evidence="1 2" key="1">
    <citation type="submission" date="2019-09" db="EMBL/GenBank/DDBJ databases">
        <title>Non-baumannii Acinetobacter spp. carrying blaNDM-1 isolated in China.</title>
        <authorList>
            <person name="Cui C."/>
            <person name="Chen C."/>
            <person name="Sun J."/>
            <person name="Liu Y."/>
        </authorList>
    </citation>
    <scope>NUCLEOTIDE SEQUENCE [LARGE SCALE GENOMIC DNA]</scope>
    <source>
        <strain evidence="1 2">B18</strain>
        <plasmid evidence="2">pb18-3</plasmid>
    </source>
</reference>
<gene>
    <name evidence="1" type="ORF">FSC09_17390</name>
</gene>
<accession>A0A6C0Y7S7</accession>
<evidence type="ECO:0000313" key="2">
    <source>
        <dbReference type="Proteomes" id="UP000503440"/>
    </source>
</evidence>
<dbReference type="RefSeq" id="WP_163146692.1">
    <property type="nucleotide sequence ID" value="NZ_CP044458.1"/>
</dbReference>
<proteinExistence type="predicted"/>
<keyword evidence="1" id="KW-0614">Plasmid</keyword>
<sequence>MNGVVNPIIGTLIELDHKLKKLIENTMPGHECWNRSLTESSTFPKRKPRPYISASEYVPVMKEIKGGFSSSLVKLLVRKPDGSLIPYQGFYVKQYGSHHCQWHNQRHPIEGVIGWKPLLD</sequence>
<name>A0A6C0Y7S7_9GAMM</name>